<dbReference type="InParanoid" id="A0A6P8YLK1"/>
<evidence type="ECO:0000313" key="8">
    <source>
        <dbReference type="Proteomes" id="UP000515158"/>
    </source>
</evidence>
<dbReference type="Gene3D" id="2.30.130.10">
    <property type="entry name" value="PUA domain"/>
    <property type="match status" value="1"/>
</dbReference>
<dbReference type="SUPFAM" id="SSF53335">
    <property type="entry name" value="S-adenosyl-L-methionine-dependent methyltransferases"/>
    <property type="match status" value="1"/>
</dbReference>
<evidence type="ECO:0000256" key="1">
    <source>
        <dbReference type="ARBA" id="ARBA00007494"/>
    </source>
</evidence>
<sequence>MLPAPSENRGLSFEDDFSKLLVWRRRTPKFTTFRVNSLTTNPVHFLEILKQSLAKLAEDRSQAGTISAIPPVWQHPKFPEAVAFGCWDRSEDLPRHDSEVIVDRACGAAVLRGAHVFVPGVIGLLPGAREGDIVSIYADICGVSKRGWTQKLNEKSRMFVGNGVLLMDRKQIFCENGFSRGIAVLVTDNESGCPSLPENLFEPGMAIMQNLPSIVCGRVVDPQPGEIILDMCAAPGNKTTHLSALMNNEGAIIALDRSASRISKLRQVCLEMSVRNVAAFVFDSVKAVKIEQASGSDDDCNHSSLERGPPFSPCLFDRILLDAPCSGLGQRPKLEEIDMKHVASFPPLQKKLFKTAVSLLKPGGILVYSTCTVTVEENEGVVRWALDHFSSLTLLPAEPRFFNSALNKSASSNILSSTELSCIQKFVPSVDTDEENNHCERDTIGFFIARFQKQT</sequence>
<evidence type="ECO:0000256" key="5">
    <source>
        <dbReference type="ARBA" id="ARBA00022884"/>
    </source>
</evidence>
<dbReference type="InterPro" id="IPR029063">
    <property type="entry name" value="SAM-dependent_MTases_sf"/>
</dbReference>
<dbReference type="GeneID" id="117645020"/>
<dbReference type="GO" id="GO:0003723">
    <property type="term" value="F:RNA binding"/>
    <property type="evidence" value="ECO:0007669"/>
    <property type="project" value="UniProtKB-UniRule"/>
</dbReference>
<dbReference type="InterPro" id="IPR018314">
    <property type="entry name" value="RsmB/NOL1/NOP2-like_CS"/>
</dbReference>
<evidence type="ECO:0000313" key="9">
    <source>
        <dbReference type="RefSeq" id="XP_034240783.1"/>
    </source>
</evidence>
<dbReference type="FunCoup" id="A0A6P8YLK1">
    <property type="interactions" value="1249"/>
</dbReference>
<organism evidence="9">
    <name type="scientific">Thrips palmi</name>
    <name type="common">Melon thrips</name>
    <dbReference type="NCBI Taxonomy" id="161013"/>
    <lineage>
        <taxon>Eukaryota</taxon>
        <taxon>Metazoa</taxon>
        <taxon>Ecdysozoa</taxon>
        <taxon>Arthropoda</taxon>
        <taxon>Hexapoda</taxon>
        <taxon>Insecta</taxon>
        <taxon>Pterygota</taxon>
        <taxon>Neoptera</taxon>
        <taxon>Paraneoptera</taxon>
        <taxon>Thysanoptera</taxon>
        <taxon>Terebrantia</taxon>
        <taxon>Thripoidea</taxon>
        <taxon>Thripidae</taxon>
        <taxon>Thrips</taxon>
    </lineage>
</organism>
<dbReference type="PRINTS" id="PR02008">
    <property type="entry name" value="RCMTFAMILY"/>
</dbReference>
<dbReference type="CDD" id="cd02440">
    <property type="entry name" value="AdoMet_MTases"/>
    <property type="match status" value="1"/>
</dbReference>
<keyword evidence="2 6" id="KW-0489">Methyltransferase</keyword>
<name>A0A6P8YLK1_THRPL</name>
<accession>A0A6P8YLK1</accession>
<gene>
    <name evidence="9" type="primary">LOC117645020</name>
</gene>
<dbReference type="SUPFAM" id="SSF88697">
    <property type="entry name" value="PUA domain-like"/>
    <property type="match status" value="1"/>
</dbReference>
<dbReference type="GO" id="GO:0001510">
    <property type="term" value="P:RNA methylation"/>
    <property type="evidence" value="ECO:0007669"/>
    <property type="project" value="InterPro"/>
</dbReference>
<evidence type="ECO:0000259" key="7">
    <source>
        <dbReference type="PROSITE" id="PS51686"/>
    </source>
</evidence>
<dbReference type="PANTHER" id="PTHR22807:SF34">
    <property type="entry name" value="TRNA (CYTOSINE(72)-C(5))-METHYLTRANSFERASE NSUN6"/>
    <property type="match status" value="1"/>
</dbReference>
<evidence type="ECO:0000256" key="4">
    <source>
        <dbReference type="ARBA" id="ARBA00022691"/>
    </source>
</evidence>
<feature type="binding site" evidence="6">
    <location>
        <position position="322"/>
    </location>
    <ligand>
        <name>S-adenosyl-L-methionine</name>
        <dbReference type="ChEBI" id="CHEBI:59789"/>
    </ligand>
</feature>
<dbReference type="PROSITE" id="PS01153">
    <property type="entry name" value="NOL1_NOP2_SUN"/>
    <property type="match status" value="1"/>
</dbReference>
<dbReference type="OrthoDB" id="260824at2759"/>
<feature type="domain" description="SAM-dependent MTase RsmB/NOP-type" evidence="7">
    <location>
        <begin position="124"/>
        <end position="454"/>
    </location>
</feature>
<dbReference type="InterPro" id="IPR023267">
    <property type="entry name" value="RCMT"/>
</dbReference>
<dbReference type="InterPro" id="IPR015947">
    <property type="entry name" value="PUA-like_sf"/>
</dbReference>
<dbReference type="AlphaFoldDB" id="A0A6P8YLK1"/>
<dbReference type="PROSITE" id="PS50890">
    <property type="entry name" value="PUA"/>
    <property type="match status" value="1"/>
</dbReference>
<dbReference type="PANTHER" id="PTHR22807">
    <property type="entry name" value="NOP2 YEAST -RELATED NOL1/NOP2/FMU SUN DOMAIN-CONTAINING"/>
    <property type="match status" value="1"/>
</dbReference>
<evidence type="ECO:0000256" key="2">
    <source>
        <dbReference type="ARBA" id="ARBA00022603"/>
    </source>
</evidence>
<protein>
    <submittedName>
        <fullName evidence="9">tRNA (Cytosine(72)-C(5))-methyltransferase NSUN6-like isoform X1</fullName>
    </submittedName>
</protein>
<dbReference type="Pfam" id="PF01189">
    <property type="entry name" value="Methyltr_RsmB-F"/>
    <property type="match status" value="1"/>
</dbReference>
<feature type="binding site" evidence="6">
    <location>
        <position position="256"/>
    </location>
    <ligand>
        <name>S-adenosyl-L-methionine</name>
        <dbReference type="ChEBI" id="CHEBI:59789"/>
    </ligand>
</feature>
<proteinExistence type="inferred from homology"/>
<feature type="binding site" evidence="6">
    <location>
        <begin position="232"/>
        <end position="238"/>
    </location>
    <ligand>
        <name>S-adenosyl-L-methionine</name>
        <dbReference type="ChEBI" id="CHEBI:59789"/>
    </ligand>
</feature>
<dbReference type="InterPro" id="IPR036974">
    <property type="entry name" value="PUA_sf"/>
</dbReference>
<evidence type="ECO:0000256" key="6">
    <source>
        <dbReference type="PROSITE-ProRule" id="PRU01023"/>
    </source>
</evidence>
<dbReference type="Gene3D" id="3.40.50.150">
    <property type="entry name" value="Vaccinia Virus protein VP39"/>
    <property type="match status" value="1"/>
</dbReference>
<feature type="active site" description="Nucleophile" evidence="6">
    <location>
        <position position="371"/>
    </location>
</feature>
<keyword evidence="5 6" id="KW-0694">RNA-binding</keyword>
<feature type="binding site" evidence="6">
    <location>
        <position position="283"/>
    </location>
    <ligand>
        <name>S-adenosyl-L-methionine</name>
        <dbReference type="ChEBI" id="CHEBI:59789"/>
    </ligand>
</feature>
<keyword evidence="8" id="KW-1185">Reference proteome</keyword>
<reference evidence="9" key="1">
    <citation type="submission" date="2025-08" db="UniProtKB">
        <authorList>
            <consortium name="RefSeq"/>
        </authorList>
    </citation>
    <scope>IDENTIFICATION</scope>
    <source>
        <tissue evidence="9">Total insect</tissue>
    </source>
</reference>
<dbReference type="GO" id="GO:0008173">
    <property type="term" value="F:RNA methyltransferase activity"/>
    <property type="evidence" value="ECO:0007669"/>
    <property type="project" value="InterPro"/>
</dbReference>
<dbReference type="CDD" id="cd21150">
    <property type="entry name" value="PUA_NSun6-like"/>
    <property type="match status" value="1"/>
</dbReference>
<comment type="similarity">
    <text evidence="1 6">Belongs to the class I-like SAM-binding methyltransferase superfamily. RsmB/NOP family.</text>
</comment>
<keyword evidence="3 6" id="KW-0808">Transferase</keyword>
<dbReference type="RefSeq" id="XP_034240783.1">
    <property type="nucleotide sequence ID" value="XM_034384892.1"/>
</dbReference>
<dbReference type="PROSITE" id="PS51686">
    <property type="entry name" value="SAM_MT_RSMB_NOP"/>
    <property type="match status" value="1"/>
</dbReference>
<dbReference type="InterPro" id="IPR049560">
    <property type="entry name" value="MeTrfase_RsmB-F_NOP2_cat"/>
</dbReference>
<dbReference type="Proteomes" id="UP000515158">
    <property type="component" value="Unplaced"/>
</dbReference>
<dbReference type="KEGG" id="tpal:117645020"/>
<dbReference type="InterPro" id="IPR001678">
    <property type="entry name" value="MeTrfase_RsmB-F_NOP2_dom"/>
</dbReference>
<keyword evidence="4 6" id="KW-0949">S-adenosyl-L-methionine</keyword>
<evidence type="ECO:0000256" key="3">
    <source>
        <dbReference type="ARBA" id="ARBA00022679"/>
    </source>
</evidence>